<dbReference type="InterPro" id="IPR014756">
    <property type="entry name" value="Ig_E-set"/>
</dbReference>
<dbReference type="SUPFAM" id="SSF49313">
    <property type="entry name" value="Cadherin-like"/>
    <property type="match status" value="1"/>
</dbReference>
<dbReference type="EMBL" id="GU943148">
    <property type="protein sequence ID" value="ADD96577.1"/>
    <property type="molecule type" value="Genomic_DNA"/>
</dbReference>
<proteinExistence type="predicted"/>
<dbReference type="Pfam" id="PF05345">
    <property type="entry name" value="He_PIG"/>
    <property type="match status" value="1"/>
</dbReference>
<organism evidence="1">
    <name type="scientific">uncultured organism MedDCM-OCT-S11-C359</name>
    <dbReference type="NCBI Taxonomy" id="743661"/>
    <lineage>
        <taxon>unclassified sequences</taxon>
        <taxon>environmental samples</taxon>
    </lineage>
</organism>
<reference evidence="1" key="1">
    <citation type="journal article" date="2010" name="ISME J.">
        <title>Metagenome of the Mediterranean deep chlorophyll maximum studied by direct and fosmid library 454 pyrosequencing.</title>
        <authorList>
            <person name="Ghai R."/>
            <person name="Martin-Cuadrado A.B."/>
            <person name="Molto A.G."/>
            <person name="Heredia I.G."/>
            <person name="Cabrera R."/>
            <person name="Martin J."/>
            <person name="Verdu M."/>
            <person name="Deschamps P."/>
            <person name="Moreira D."/>
            <person name="Lopez-Garcia P."/>
            <person name="Mira A."/>
            <person name="Rodriguez-Valera F."/>
        </authorList>
    </citation>
    <scope>NUCLEOTIDE SEQUENCE</scope>
</reference>
<dbReference type="Gene3D" id="2.60.40.10">
    <property type="entry name" value="Immunoglobulins"/>
    <property type="match status" value="2"/>
</dbReference>
<dbReference type="InterPro" id="IPR013783">
    <property type="entry name" value="Ig-like_fold"/>
</dbReference>
<protein>
    <recommendedName>
        <fullName evidence="2">IPT/TIG domain-containing protein</fullName>
    </recommendedName>
</protein>
<dbReference type="GO" id="GO:0016020">
    <property type="term" value="C:membrane"/>
    <property type="evidence" value="ECO:0007669"/>
    <property type="project" value="InterPro"/>
</dbReference>
<dbReference type="GO" id="GO:0005509">
    <property type="term" value="F:calcium ion binding"/>
    <property type="evidence" value="ECO:0007669"/>
    <property type="project" value="InterPro"/>
</dbReference>
<dbReference type="SUPFAM" id="SSF81296">
    <property type="entry name" value="E set domains"/>
    <property type="match status" value="1"/>
</dbReference>
<name>D6PLH6_9ZZZZ</name>
<sequence>MTKANDLGSLVSGADSLIDNNKLQNSSISINGSAVSLGGSVTVGETKPTISSISPTVIENTQTSITITGTNFVNGINVEAIATNGSIIQADTVTFNSATSVSAAFTISTDATYFLRLENPDGNAVRSSTALLTVSDAPAWTTSAGSLGTNAAGSSVSYTVAATNATSFAKTSGTFPGGVSLNTSTGVISGTESGATAETTYNFTIRATDAEGQTADRAFSITITVGINNSGQFN</sequence>
<evidence type="ECO:0008006" key="2">
    <source>
        <dbReference type="Google" id="ProtNLM"/>
    </source>
</evidence>
<accession>D6PLH6</accession>
<dbReference type="InterPro" id="IPR015919">
    <property type="entry name" value="Cadherin-like_sf"/>
</dbReference>
<evidence type="ECO:0000313" key="1">
    <source>
        <dbReference type="EMBL" id="ADD96577.1"/>
    </source>
</evidence>
<dbReference type="AlphaFoldDB" id="D6PLH6"/>